<comment type="caution">
    <text evidence="5">The sequence shown here is derived from an EMBL/GenBank/DDBJ whole genome shotgun (WGS) entry which is preliminary data.</text>
</comment>
<dbReference type="SUPFAM" id="SSF52540">
    <property type="entry name" value="P-loop containing nucleoside triphosphate hydrolases"/>
    <property type="match status" value="1"/>
</dbReference>
<dbReference type="InterPro" id="IPR003593">
    <property type="entry name" value="AAA+_ATPase"/>
</dbReference>
<reference evidence="5 6" key="1">
    <citation type="submission" date="2019-07" db="EMBL/GenBank/DDBJ databases">
        <title>Whole genome shotgun sequence of Brevifollis gellanilyticus NBRC 108608.</title>
        <authorList>
            <person name="Hosoyama A."/>
            <person name="Uohara A."/>
            <person name="Ohji S."/>
            <person name="Ichikawa N."/>
        </authorList>
    </citation>
    <scope>NUCLEOTIDE SEQUENCE [LARGE SCALE GENOMIC DNA]</scope>
    <source>
        <strain evidence="5 6">NBRC 108608</strain>
    </source>
</reference>
<dbReference type="SUPFAM" id="SSF160246">
    <property type="entry name" value="EspE N-terminal domain-like"/>
    <property type="match status" value="1"/>
</dbReference>
<dbReference type="Gene3D" id="3.30.300.160">
    <property type="entry name" value="Type II secretion system, protein E, N-terminal domain"/>
    <property type="match status" value="1"/>
</dbReference>
<evidence type="ECO:0000256" key="3">
    <source>
        <dbReference type="ARBA" id="ARBA00022840"/>
    </source>
</evidence>
<evidence type="ECO:0000256" key="1">
    <source>
        <dbReference type="ARBA" id="ARBA00006611"/>
    </source>
</evidence>
<evidence type="ECO:0000259" key="4">
    <source>
        <dbReference type="SMART" id="SM00382"/>
    </source>
</evidence>
<dbReference type="OrthoDB" id="9773102at2"/>
<dbReference type="SMART" id="SM00382">
    <property type="entry name" value="AAA"/>
    <property type="match status" value="1"/>
</dbReference>
<dbReference type="CDD" id="cd01129">
    <property type="entry name" value="PulE-GspE-like"/>
    <property type="match status" value="1"/>
</dbReference>
<dbReference type="GO" id="GO:0005524">
    <property type="term" value="F:ATP binding"/>
    <property type="evidence" value="ECO:0007669"/>
    <property type="project" value="UniProtKB-KW"/>
</dbReference>
<comment type="similarity">
    <text evidence="1">Belongs to the GSP E family.</text>
</comment>
<protein>
    <submittedName>
        <fullName evidence="5">General secretion pathway protein GspE</fullName>
    </submittedName>
</protein>
<organism evidence="5 6">
    <name type="scientific">Brevifollis gellanilyticus</name>
    <dbReference type="NCBI Taxonomy" id="748831"/>
    <lineage>
        <taxon>Bacteria</taxon>
        <taxon>Pseudomonadati</taxon>
        <taxon>Verrucomicrobiota</taxon>
        <taxon>Verrucomicrobiia</taxon>
        <taxon>Verrucomicrobiales</taxon>
        <taxon>Verrucomicrobiaceae</taxon>
    </lineage>
</organism>
<dbReference type="Pfam" id="PF00437">
    <property type="entry name" value="T2SSE"/>
    <property type="match status" value="1"/>
</dbReference>
<keyword evidence="6" id="KW-1185">Reference proteome</keyword>
<dbReference type="InterPro" id="IPR027417">
    <property type="entry name" value="P-loop_NTPase"/>
</dbReference>
<dbReference type="Gene3D" id="3.40.50.300">
    <property type="entry name" value="P-loop containing nucleotide triphosphate hydrolases"/>
    <property type="match status" value="1"/>
</dbReference>
<dbReference type="InterPro" id="IPR001482">
    <property type="entry name" value="T2SS/T4SS_dom"/>
</dbReference>
<dbReference type="AlphaFoldDB" id="A0A512M6Q4"/>
<dbReference type="PANTHER" id="PTHR30258:SF29">
    <property type="entry name" value="MSHA PILUS ASSEMBLY ATPASE MSHE"/>
    <property type="match status" value="1"/>
</dbReference>
<dbReference type="RefSeq" id="WP_146850012.1">
    <property type="nucleotide sequence ID" value="NZ_BKAG01000009.1"/>
</dbReference>
<evidence type="ECO:0000256" key="2">
    <source>
        <dbReference type="ARBA" id="ARBA00022741"/>
    </source>
</evidence>
<dbReference type="GO" id="GO:0016887">
    <property type="term" value="F:ATP hydrolysis activity"/>
    <property type="evidence" value="ECO:0007669"/>
    <property type="project" value="TreeGrafter"/>
</dbReference>
<dbReference type="InterPro" id="IPR007831">
    <property type="entry name" value="T2SS_GspE_N"/>
</dbReference>
<sequence length="570" mass="63444">MKNIRQAIVQCLESSGGAGIPLPSATPSSSVVSQLLDLGSIDEESFLSQLAVRMGMGFVSNPIPDSADAPEMKRLLPPRVALRHRLLPLKILQEEGSETKKLLVAGYDPFDLIAHQAIAREVDAPVRMEIAPRKRLLNAMRDFYGVGADTFEELLKGRDVDGADLEQRDEANIIDADDEEASVVKFVNTVIREALEQHATDIHVEPMEDKLRMRYRIDGRLREVPVPENIKQLQQSVIARLKVMAKLDIAERRLPQDGRINLQIAGQFIDVRVATIPSVEGESVSLRLLGQEKFNLDKLRIEPDLRSEVEALLKKPNGIILVTGPTGSGKSTTLYTFLSQLNTEHRRIVTIEDPVENKLPGVVQIAVRPEINLSFATGLRSILRGDPNVVMIGEMRDLETAEIAIRAALTGHLVFSTLHTNDALGGIMRLIDMGVEPFLVSSSVRAFIAQRLVRVLCNECRERDTDAETRLRELQYTQPLGLHIVYRAKEGGCEACRHTGYRGRMSIYELVRLTPPMGELITHKASSAQLYQQAYKDGYRPMREYGVRKILAGLTSIDEVISVTVAESEQ</sequence>
<dbReference type="InterPro" id="IPR037257">
    <property type="entry name" value="T2SS_E_N_sf"/>
</dbReference>
<dbReference type="Gene3D" id="3.30.450.90">
    <property type="match status" value="1"/>
</dbReference>
<evidence type="ECO:0000313" key="5">
    <source>
        <dbReference type="EMBL" id="GEP42415.1"/>
    </source>
</evidence>
<name>A0A512M6Q4_9BACT</name>
<proteinExistence type="inferred from homology"/>
<feature type="domain" description="AAA+ ATPase" evidence="4">
    <location>
        <begin position="316"/>
        <end position="442"/>
    </location>
</feature>
<dbReference type="Pfam" id="PF05157">
    <property type="entry name" value="MshEN"/>
    <property type="match status" value="1"/>
</dbReference>
<dbReference type="FunFam" id="3.40.50.300:FF:000398">
    <property type="entry name" value="Type IV pilus assembly ATPase PilB"/>
    <property type="match status" value="1"/>
</dbReference>
<accession>A0A512M6Q4</accession>
<dbReference type="EMBL" id="BKAG01000009">
    <property type="protein sequence ID" value="GEP42415.1"/>
    <property type="molecule type" value="Genomic_DNA"/>
</dbReference>
<dbReference type="GO" id="GO:0005886">
    <property type="term" value="C:plasma membrane"/>
    <property type="evidence" value="ECO:0007669"/>
    <property type="project" value="TreeGrafter"/>
</dbReference>
<gene>
    <name evidence="5" type="ORF">BGE01nite_17060</name>
</gene>
<dbReference type="Proteomes" id="UP000321577">
    <property type="component" value="Unassembled WGS sequence"/>
</dbReference>
<keyword evidence="3" id="KW-0067">ATP-binding</keyword>
<evidence type="ECO:0000313" key="6">
    <source>
        <dbReference type="Proteomes" id="UP000321577"/>
    </source>
</evidence>
<dbReference type="PANTHER" id="PTHR30258">
    <property type="entry name" value="TYPE II SECRETION SYSTEM PROTEIN GSPE-RELATED"/>
    <property type="match status" value="1"/>
</dbReference>
<keyword evidence="2" id="KW-0547">Nucleotide-binding</keyword>